<proteinExistence type="predicted"/>
<dbReference type="VEuPathDB" id="MicrosporidiaDB:A0H76_1793"/>
<evidence type="ECO:0000313" key="3">
    <source>
        <dbReference type="Proteomes" id="UP000192356"/>
    </source>
</evidence>
<feature type="transmembrane region" description="Helical" evidence="1">
    <location>
        <begin position="114"/>
        <end position="134"/>
    </location>
</feature>
<accession>A0A1X0QAL1</accession>
<dbReference type="Proteomes" id="UP000192356">
    <property type="component" value="Unassembled WGS sequence"/>
</dbReference>
<keyword evidence="1" id="KW-0472">Membrane</keyword>
<organism evidence="2 3">
    <name type="scientific">Hepatospora eriocheir</name>
    <dbReference type="NCBI Taxonomy" id="1081669"/>
    <lineage>
        <taxon>Eukaryota</taxon>
        <taxon>Fungi</taxon>
        <taxon>Fungi incertae sedis</taxon>
        <taxon>Microsporidia</taxon>
        <taxon>Hepatosporidae</taxon>
        <taxon>Hepatospora</taxon>
    </lineage>
</organism>
<feature type="transmembrane region" description="Helical" evidence="1">
    <location>
        <begin position="40"/>
        <end position="67"/>
    </location>
</feature>
<keyword evidence="1" id="KW-1133">Transmembrane helix</keyword>
<evidence type="ECO:0000256" key="1">
    <source>
        <dbReference type="SAM" id="Phobius"/>
    </source>
</evidence>
<dbReference type="AlphaFoldDB" id="A0A1X0QAL1"/>
<reference evidence="2 3" key="1">
    <citation type="journal article" date="2017" name="Environ. Microbiol.">
        <title>Decay of the glycolytic pathway and adaptation to intranuclear parasitism within Enterocytozoonidae microsporidia.</title>
        <authorList>
            <person name="Wiredu Boakye D."/>
            <person name="Jaroenlak P."/>
            <person name="Prachumwat A."/>
            <person name="Williams T.A."/>
            <person name="Bateman K.S."/>
            <person name="Itsathitphaisarn O."/>
            <person name="Sritunyalucksana K."/>
            <person name="Paszkiewicz K.H."/>
            <person name="Moore K.A."/>
            <person name="Stentiford G.D."/>
            <person name="Williams B.A."/>
        </authorList>
    </citation>
    <scope>NUCLEOTIDE SEQUENCE [LARGE SCALE GENOMIC DNA]</scope>
    <source>
        <strain evidence="2 3">GB1</strain>
    </source>
</reference>
<dbReference type="VEuPathDB" id="MicrosporidiaDB:HERIO_1361"/>
<feature type="transmembrane region" description="Helical" evidence="1">
    <location>
        <begin position="170"/>
        <end position="187"/>
    </location>
</feature>
<sequence>MIIEILDFCVNVLNGSFYETKTLLSIQVPFFKKVSSVLCLYLAFFGIYTHRLSFIYLENLIFFNIFFSLNEKITDQINSYINNKPVQWIFNMIFHPVLFVFLLATIKYQTYNYIMYPVVALAGRFFFALTSNFYKKIITTDEKRHILTFLTSQFISFLFKRLNSRYEREIVCFWFSFGGIFYCLEFIKDMDFVKNYFNFKVCYDVSIEGNDFLLTYATFVCFLGFSYTFQMVFYKIYVKKKINKQI</sequence>
<comment type="caution">
    <text evidence="2">The sequence shown here is derived from an EMBL/GenBank/DDBJ whole genome shotgun (WGS) entry which is preliminary data.</text>
</comment>
<keyword evidence="3" id="KW-1185">Reference proteome</keyword>
<feature type="transmembrane region" description="Helical" evidence="1">
    <location>
        <begin position="213"/>
        <end position="234"/>
    </location>
</feature>
<protein>
    <submittedName>
        <fullName evidence="2">Uncharacterized protein</fullName>
    </submittedName>
</protein>
<dbReference type="EMBL" id="LVKB01000066">
    <property type="protein sequence ID" value="ORD96724.1"/>
    <property type="molecule type" value="Genomic_DNA"/>
</dbReference>
<gene>
    <name evidence="2" type="ORF">HERIO_1361</name>
</gene>
<evidence type="ECO:0000313" key="2">
    <source>
        <dbReference type="EMBL" id="ORD96724.1"/>
    </source>
</evidence>
<keyword evidence="1" id="KW-0812">Transmembrane</keyword>
<feature type="transmembrane region" description="Helical" evidence="1">
    <location>
        <begin position="88"/>
        <end position="108"/>
    </location>
</feature>
<name>A0A1X0QAL1_9MICR</name>